<dbReference type="RefSeq" id="WP_141858225.1">
    <property type="nucleotide sequence ID" value="NZ_BAAAKA010000025.1"/>
</dbReference>
<organism evidence="9 10">
    <name type="scientific">Kribbella jejuensis</name>
    <dbReference type="NCBI Taxonomy" id="236068"/>
    <lineage>
        <taxon>Bacteria</taxon>
        <taxon>Bacillati</taxon>
        <taxon>Actinomycetota</taxon>
        <taxon>Actinomycetes</taxon>
        <taxon>Propionibacteriales</taxon>
        <taxon>Kribbellaceae</taxon>
        <taxon>Kribbella</taxon>
    </lineage>
</organism>
<feature type="transmembrane region" description="Helical" evidence="7">
    <location>
        <begin position="197"/>
        <end position="217"/>
    </location>
</feature>
<comment type="subcellular location">
    <subcellularLocation>
        <location evidence="1">Cell membrane</location>
        <topology evidence="1">Multi-pass membrane protein</topology>
    </subcellularLocation>
</comment>
<keyword evidence="2" id="KW-0813">Transport</keyword>
<dbReference type="InterPro" id="IPR020846">
    <property type="entry name" value="MFS_dom"/>
</dbReference>
<evidence type="ECO:0000256" key="4">
    <source>
        <dbReference type="ARBA" id="ARBA00022692"/>
    </source>
</evidence>
<dbReference type="AlphaFoldDB" id="A0A542E7F5"/>
<protein>
    <submittedName>
        <fullName evidence="9">EmrB/QacA subfamily drug resistance transporter</fullName>
    </submittedName>
</protein>
<evidence type="ECO:0000259" key="8">
    <source>
        <dbReference type="PROSITE" id="PS50850"/>
    </source>
</evidence>
<gene>
    <name evidence="9" type="ORF">FB475_4166</name>
</gene>
<keyword evidence="4 7" id="KW-0812">Transmembrane</keyword>
<dbReference type="Proteomes" id="UP000316298">
    <property type="component" value="Unassembled WGS sequence"/>
</dbReference>
<sequence length="459" mass="47213">MNQPDPRRWWLLGLLAVAQFMLILDVTVVAIALPNIETDLGLRRETLTWVVSAYTLMFGGLMLLGGRAADLFGSRRVVLTGLGVFTLASLVTGLANGPEVLLAGRVAQGIGAAMLSPAALSVVTKTFEGEERNKALGIWSAMGGGGSAIGVLLGGLLTAGPGWQWVFYINLPIGLVVFVLLLRMLPADRPADQQGRLDVPGALLVTAGTGTAIYALINAGDRGWLSAVTLGTLAGALVLYGVFAWVQSAVRSPLMNLRILTRRPVAAGTFMLLVATALMISMFFLGSFYLQHFKQYGALRTGLLFLPVAVAAIVGAHLAGSLVGRIGARPVAIAGFVITAVGVAAPAVWEGAAVVVTGMTVGTIGLGAAFVASSTTTFAQINHREAGLASGILSTFHEFGASLGVAVVSSVAAASLAGTVTTGFTRGFTFAAVTGAVAAVLALLVVPSFKPARGEVHVH</sequence>
<feature type="transmembrane region" description="Helical" evidence="7">
    <location>
        <begin position="399"/>
        <end position="421"/>
    </location>
</feature>
<dbReference type="SUPFAM" id="SSF103473">
    <property type="entry name" value="MFS general substrate transporter"/>
    <property type="match status" value="1"/>
</dbReference>
<feature type="transmembrane region" description="Helical" evidence="7">
    <location>
        <begin position="302"/>
        <end position="324"/>
    </location>
</feature>
<dbReference type="PROSITE" id="PS50850">
    <property type="entry name" value="MFS"/>
    <property type="match status" value="1"/>
</dbReference>
<evidence type="ECO:0000313" key="10">
    <source>
        <dbReference type="Proteomes" id="UP000316298"/>
    </source>
</evidence>
<feature type="transmembrane region" description="Helical" evidence="7">
    <location>
        <begin position="9"/>
        <end position="34"/>
    </location>
</feature>
<dbReference type="PRINTS" id="PR01036">
    <property type="entry name" value="TCRTETB"/>
</dbReference>
<evidence type="ECO:0000313" key="9">
    <source>
        <dbReference type="EMBL" id="TQJ11257.1"/>
    </source>
</evidence>
<feature type="transmembrane region" description="Helical" evidence="7">
    <location>
        <begin position="135"/>
        <end position="159"/>
    </location>
</feature>
<dbReference type="OrthoDB" id="7375466at2"/>
<feature type="transmembrane region" description="Helical" evidence="7">
    <location>
        <begin position="267"/>
        <end position="290"/>
    </location>
</feature>
<evidence type="ECO:0000256" key="1">
    <source>
        <dbReference type="ARBA" id="ARBA00004651"/>
    </source>
</evidence>
<dbReference type="Pfam" id="PF07690">
    <property type="entry name" value="MFS_1"/>
    <property type="match status" value="1"/>
</dbReference>
<evidence type="ECO:0000256" key="6">
    <source>
        <dbReference type="ARBA" id="ARBA00023136"/>
    </source>
</evidence>
<dbReference type="GO" id="GO:0022857">
    <property type="term" value="F:transmembrane transporter activity"/>
    <property type="evidence" value="ECO:0007669"/>
    <property type="project" value="InterPro"/>
</dbReference>
<feature type="transmembrane region" description="Helical" evidence="7">
    <location>
        <begin position="102"/>
        <end position="123"/>
    </location>
</feature>
<keyword evidence="6 7" id="KW-0472">Membrane</keyword>
<evidence type="ECO:0000256" key="7">
    <source>
        <dbReference type="SAM" id="Phobius"/>
    </source>
</evidence>
<keyword evidence="3" id="KW-1003">Cell membrane</keyword>
<feature type="transmembrane region" description="Helical" evidence="7">
    <location>
        <begin position="331"/>
        <end position="349"/>
    </location>
</feature>
<dbReference type="PANTHER" id="PTHR42718">
    <property type="entry name" value="MAJOR FACILITATOR SUPERFAMILY MULTIDRUG TRANSPORTER MFSC"/>
    <property type="match status" value="1"/>
</dbReference>
<reference evidence="9 10" key="1">
    <citation type="submission" date="2019-06" db="EMBL/GenBank/DDBJ databases">
        <title>Sequencing the genomes of 1000 actinobacteria strains.</title>
        <authorList>
            <person name="Klenk H.-P."/>
        </authorList>
    </citation>
    <scope>NUCLEOTIDE SEQUENCE [LARGE SCALE GENOMIC DNA]</scope>
    <source>
        <strain evidence="9 10">DSM 17305</strain>
    </source>
</reference>
<dbReference type="EMBL" id="VFMM01000002">
    <property type="protein sequence ID" value="TQJ11257.1"/>
    <property type="molecule type" value="Genomic_DNA"/>
</dbReference>
<feature type="transmembrane region" description="Helical" evidence="7">
    <location>
        <begin position="355"/>
        <end position="378"/>
    </location>
</feature>
<dbReference type="Gene3D" id="1.20.1720.10">
    <property type="entry name" value="Multidrug resistance protein D"/>
    <property type="match status" value="1"/>
</dbReference>
<dbReference type="GO" id="GO:0005886">
    <property type="term" value="C:plasma membrane"/>
    <property type="evidence" value="ECO:0007669"/>
    <property type="project" value="UniProtKB-SubCell"/>
</dbReference>
<feature type="transmembrane region" description="Helical" evidence="7">
    <location>
        <begin position="46"/>
        <end position="65"/>
    </location>
</feature>
<dbReference type="InterPro" id="IPR011701">
    <property type="entry name" value="MFS"/>
</dbReference>
<name>A0A542E7F5_9ACTN</name>
<comment type="caution">
    <text evidence="9">The sequence shown here is derived from an EMBL/GenBank/DDBJ whole genome shotgun (WGS) entry which is preliminary data.</text>
</comment>
<evidence type="ECO:0000256" key="2">
    <source>
        <dbReference type="ARBA" id="ARBA00022448"/>
    </source>
</evidence>
<evidence type="ECO:0000256" key="3">
    <source>
        <dbReference type="ARBA" id="ARBA00022475"/>
    </source>
</evidence>
<feature type="transmembrane region" description="Helical" evidence="7">
    <location>
        <begin position="77"/>
        <end position="96"/>
    </location>
</feature>
<dbReference type="PANTHER" id="PTHR42718:SF46">
    <property type="entry name" value="BLR6921 PROTEIN"/>
    <property type="match status" value="1"/>
</dbReference>
<dbReference type="Gene3D" id="1.20.1250.20">
    <property type="entry name" value="MFS general substrate transporter like domains"/>
    <property type="match status" value="1"/>
</dbReference>
<dbReference type="InterPro" id="IPR036259">
    <property type="entry name" value="MFS_trans_sf"/>
</dbReference>
<evidence type="ECO:0000256" key="5">
    <source>
        <dbReference type="ARBA" id="ARBA00022989"/>
    </source>
</evidence>
<keyword evidence="5 7" id="KW-1133">Transmembrane helix</keyword>
<feature type="transmembrane region" description="Helical" evidence="7">
    <location>
        <begin position="165"/>
        <end position="185"/>
    </location>
</feature>
<keyword evidence="10" id="KW-1185">Reference proteome</keyword>
<feature type="transmembrane region" description="Helical" evidence="7">
    <location>
        <begin position="223"/>
        <end position="246"/>
    </location>
</feature>
<feature type="domain" description="Major facilitator superfamily (MFS) profile" evidence="8">
    <location>
        <begin position="11"/>
        <end position="450"/>
    </location>
</feature>
<feature type="transmembrane region" description="Helical" evidence="7">
    <location>
        <begin position="427"/>
        <end position="446"/>
    </location>
</feature>
<dbReference type="CDD" id="cd17321">
    <property type="entry name" value="MFS_MMR_MDR_like"/>
    <property type="match status" value="1"/>
</dbReference>
<proteinExistence type="predicted"/>
<accession>A0A542E7F5</accession>